<dbReference type="RefSeq" id="WP_090166640.1">
    <property type="nucleotide sequence ID" value="NZ_FOFB01000006.1"/>
</dbReference>
<proteinExistence type="inferred from homology"/>
<organism evidence="12 13">
    <name type="scientific">Neolewinella agarilytica</name>
    <dbReference type="NCBI Taxonomy" id="478744"/>
    <lineage>
        <taxon>Bacteria</taxon>
        <taxon>Pseudomonadati</taxon>
        <taxon>Bacteroidota</taxon>
        <taxon>Saprospiria</taxon>
        <taxon>Saprospirales</taxon>
        <taxon>Lewinellaceae</taxon>
        <taxon>Neolewinella</taxon>
    </lineage>
</organism>
<dbReference type="SUPFAM" id="SSF52954">
    <property type="entry name" value="Class II aaRS ABD-related"/>
    <property type="match status" value="1"/>
</dbReference>
<dbReference type="InterPro" id="IPR006195">
    <property type="entry name" value="aa-tRNA-synth_II"/>
</dbReference>
<dbReference type="CDD" id="cd00773">
    <property type="entry name" value="HisRS-like_core"/>
    <property type="match status" value="1"/>
</dbReference>
<evidence type="ECO:0000256" key="2">
    <source>
        <dbReference type="ARBA" id="ARBA00011738"/>
    </source>
</evidence>
<dbReference type="PROSITE" id="PS50862">
    <property type="entry name" value="AA_TRNA_LIGASE_II"/>
    <property type="match status" value="1"/>
</dbReference>
<dbReference type="Pfam" id="PF13393">
    <property type="entry name" value="tRNA-synt_His"/>
    <property type="match status" value="2"/>
</dbReference>
<dbReference type="Proteomes" id="UP000199021">
    <property type="component" value="Unassembled WGS sequence"/>
</dbReference>
<protein>
    <recommendedName>
        <fullName evidence="9">Histidine--tRNA ligase</fullName>
        <ecNumber evidence="9">6.1.1.21</ecNumber>
    </recommendedName>
    <alternativeName>
        <fullName evidence="9">Histidyl-tRNA synthetase</fullName>
        <shortName evidence="9">HisRS</shortName>
    </alternativeName>
</protein>
<evidence type="ECO:0000313" key="13">
    <source>
        <dbReference type="Proteomes" id="UP000199021"/>
    </source>
</evidence>
<keyword evidence="3 9" id="KW-0436">Ligase</keyword>
<dbReference type="GO" id="GO:0005737">
    <property type="term" value="C:cytoplasm"/>
    <property type="evidence" value="ECO:0007669"/>
    <property type="project" value="UniProtKB-SubCell"/>
</dbReference>
<comment type="similarity">
    <text evidence="1 9">Belongs to the class-II aminoacyl-tRNA synthetase family.</text>
</comment>
<dbReference type="FunCoup" id="A0A1H9DLD6">
    <property type="interactions" value="466"/>
</dbReference>
<reference evidence="13" key="1">
    <citation type="submission" date="2016-10" db="EMBL/GenBank/DDBJ databases">
        <authorList>
            <person name="Varghese N."/>
            <person name="Submissions S."/>
        </authorList>
    </citation>
    <scope>NUCLEOTIDE SEQUENCE [LARGE SCALE GENOMIC DNA]</scope>
    <source>
        <strain evidence="13">DSM 24740</strain>
    </source>
</reference>
<feature type="binding site" evidence="10">
    <location>
        <position position="287"/>
    </location>
    <ligand>
        <name>L-histidine</name>
        <dbReference type="ChEBI" id="CHEBI:57595"/>
    </ligand>
</feature>
<dbReference type="InterPro" id="IPR036621">
    <property type="entry name" value="Anticodon-bd_dom_sf"/>
</dbReference>
<feature type="binding site" evidence="10">
    <location>
        <position position="144"/>
    </location>
    <ligand>
        <name>L-histidine</name>
        <dbReference type="ChEBI" id="CHEBI:57595"/>
    </ligand>
</feature>
<dbReference type="OrthoDB" id="9800814at2"/>
<dbReference type="GO" id="GO:0006427">
    <property type="term" value="P:histidyl-tRNA aminoacylation"/>
    <property type="evidence" value="ECO:0007669"/>
    <property type="project" value="UniProtKB-UniRule"/>
</dbReference>
<dbReference type="InParanoid" id="A0A1H9DLD6"/>
<dbReference type="PIRSF" id="PIRSF001549">
    <property type="entry name" value="His-tRNA_synth"/>
    <property type="match status" value="1"/>
</dbReference>
<comment type="subcellular location">
    <subcellularLocation>
        <location evidence="9">Cytoplasm</location>
    </subcellularLocation>
</comment>
<feature type="binding site" evidence="10">
    <location>
        <begin position="100"/>
        <end position="102"/>
    </location>
    <ligand>
        <name>L-histidine</name>
        <dbReference type="ChEBI" id="CHEBI:57595"/>
    </ligand>
</feature>
<evidence type="ECO:0000256" key="8">
    <source>
        <dbReference type="ARBA" id="ARBA00047639"/>
    </source>
</evidence>
<evidence type="ECO:0000256" key="3">
    <source>
        <dbReference type="ARBA" id="ARBA00022598"/>
    </source>
</evidence>
<dbReference type="AlphaFoldDB" id="A0A1H9DLD6"/>
<name>A0A1H9DLD6_9BACT</name>
<dbReference type="STRING" id="478744.SAMN05444359_10645"/>
<comment type="catalytic activity">
    <reaction evidence="8 9">
        <text>tRNA(His) + L-histidine + ATP = L-histidyl-tRNA(His) + AMP + diphosphate + H(+)</text>
        <dbReference type="Rhea" id="RHEA:17313"/>
        <dbReference type="Rhea" id="RHEA-COMP:9665"/>
        <dbReference type="Rhea" id="RHEA-COMP:9689"/>
        <dbReference type="ChEBI" id="CHEBI:15378"/>
        <dbReference type="ChEBI" id="CHEBI:30616"/>
        <dbReference type="ChEBI" id="CHEBI:33019"/>
        <dbReference type="ChEBI" id="CHEBI:57595"/>
        <dbReference type="ChEBI" id="CHEBI:78442"/>
        <dbReference type="ChEBI" id="CHEBI:78527"/>
        <dbReference type="ChEBI" id="CHEBI:456215"/>
        <dbReference type="EC" id="6.1.1.21"/>
    </reaction>
</comment>
<keyword evidence="4 9" id="KW-0547">Nucleotide-binding</keyword>
<dbReference type="GO" id="GO:0005524">
    <property type="term" value="F:ATP binding"/>
    <property type="evidence" value="ECO:0007669"/>
    <property type="project" value="UniProtKB-UniRule"/>
</dbReference>
<evidence type="ECO:0000313" key="12">
    <source>
        <dbReference type="EMBL" id="SEQ14127.1"/>
    </source>
</evidence>
<dbReference type="Gene3D" id="3.40.50.800">
    <property type="entry name" value="Anticodon-binding domain"/>
    <property type="match status" value="1"/>
</dbReference>
<sequence>MKPSIPKGTRDFLPAEVRRRDYIFDVIRKHFRRFGYQPIETPVMENLSTLTGKYGEEGDKLLFKVLNNGDFLGKANAEDLAAKDSGKVLSSISKRGLRYDLTVPFARYVVMHQNDLAFPFKRYAIMPVWRADRPQKGRYQEFYQCDADVVGSDSLLNEAELTQLLDGVFHELGLKAVIRLNNRKILAGLAEIAGMADNMMDMTIAIDKLDKIGWDKVAEELTNRGAAAGALEVIKSFLDANSLESVAPLLATSEVGKQGIAELQEVFDLVASQPTNNRIEFDVTLARGLNYYTGAIWEVAVDTDAPGQENIKMGSIAGGGRYADLTAIFGMKDMPGVGISFGAERIYDVLEELDAFPADASEDLQYLILCLDEETLHHGFGLVSRLRARGVHVDLYPKAAKMKKMMKYADQRGVPKVVIIGSREAESGEYSVKTMASGEQETMREEEL</sequence>
<accession>A0A1H9DLD6</accession>
<dbReference type="GO" id="GO:0004821">
    <property type="term" value="F:histidine-tRNA ligase activity"/>
    <property type="evidence" value="ECO:0007669"/>
    <property type="project" value="UniProtKB-UniRule"/>
</dbReference>
<dbReference type="InterPro" id="IPR041715">
    <property type="entry name" value="HisRS-like_core"/>
</dbReference>
<feature type="binding site" evidence="10">
    <location>
        <position position="130"/>
    </location>
    <ligand>
        <name>L-histidine</name>
        <dbReference type="ChEBI" id="CHEBI:57595"/>
    </ligand>
</feature>
<comment type="subunit">
    <text evidence="2 9">Homodimer.</text>
</comment>
<feature type="binding site" evidence="10">
    <location>
        <position position="148"/>
    </location>
    <ligand>
        <name>L-histidine</name>
        <dbReference type="ChEBI" id="CHEBI:57595"/>
    </ligand>
</feature>
<dbReference type="InterPro" id="IPR015807">
    <property type="entry name" value="His-tRNA-ligase"/>
</dbReference>
<keyword evidence="7 9" id="KW-0030">Aminoacyl-tRNA synthetase</keyword>
<gene>
    <name evidence="9" type="primary">hisS</name>
    <name evidence="12" type="ORF">SAMN05444359_10645</name>
</gene>
<dbReference type="HAMAP" id="MF_00127">
    <property type="entry name" value="His_tRNA_synth"/>
    <property type="match status" value="1"/>
</dbReference>
<dbReference type="PANTHER" id="PTHR11476:SF7">
    <property type="entry name" value="HISTIDINE--TRNA LIGASE"/>
    <property type="match status" value="1"/>
</dbReference>
<keyword evidence="6 9" id="KW-0648">Protein biosynthesis</keyword>
<dbReference type="InterPro" id="IPR004154">
    <property type="entry name" value="Anticodon-bd"/>
</dbReference>
<evidence type="ECO:0000256" key="10">
    <source>
        <dbReference type="PIRSR" id="PIRSR001549-1"/>
    </source>
</evidence>
<dbReference type="PANTHER" id="PTHR11476">
    <property type="entry name" value="HISTIDYL-TRNA SYNTHETASE"/>
    <property type="match status" value="1"/>
</dbReference>
<dbReference type="EC" id="6.1.1.21" evidence="9"/>
<evidence type="ECO:0000256" key="1">
    <source>
        <dbReference type="ARBA" id="ARBA00008226"/>
    </source>
</evidence>
<evidence type="ECO:0000256" key="5">
    <source>
        <dbReference type="ARBA" id="ARBA00022840"/>
    </source>
</evidence>
<dbReference type="NCBIfam" id="TIGR00442">
    <property type="entry name" value="hisS"/>
    <property type="match status" value="1"/>
</dbReference>
<feature type="binding site" evidence="10">
    <location>
        <begin position="291"/>
        <end position="292"/>
    </location>
    <ligand>
        <name>L-histidine</name>
        <dbReference type="ChEBI" id="CHEBI:57595"/>
    </ligand>
</feature>
<evidence type="ECO:0000259" key="11">
    <source>
        <dbReference type="PROSITE" id="PS50862"/>
    </source>
</evidence>
<dbReference type="Gene3D" id="3.30.930.10">
    <property type="entry name" value="Bira Bifunctional Protein, Domain 2"/>
    <property type="match status" value="1"/>
</dbReference>
<keyword evidence="13" id="KW-1185">Reference proteome</keyword>
<dbReference type="InterPro" id="IPR045864">
    <property type="entry name" value="aa-tRNA-synth_II/BPL/LPL"/>
</dbReference>
<dbReference type="EMBL" id="FOFB01000006">
    <property type="protein sequence ID" value="SEQ14127.1"/>
    <property type="molecule type" value="Genomic_DNA"/>
</dbReference>
<feature type="domain" description="Aminoacyl-transfer RNA synthetases class-II family profile" evidence="11">
    <location>
        <begin position="1"/>
        <end position="397"/>
    </location>
</feature>
<evidence type="ECO:0000256" key="7">
    <source>
        <dbReference type="ARBA" id="ARBA00023146"/>
    </source>
</evidence>
<evidence type="ECO:0000256" key="4">
    <source>
        <dbReference type="ARBA" id="ARBA00022741"/>
    </source>
</evidence>
<keyword evidence="9" id="KW-0963">Cytoplasm</keyword>
<evidence type="ECO:0000256" key="6">
    <source>
        <dbReference type="ARBA" id="ARBA00022917"/>
    </source>
</evidence>
<dbReference type="SUPFAM" id="SSF55681">
    <property type="entry name" value="Class II aaRS and biotin synthetases"/>
    <property type="match status" value="1"/>
</dbReference>
<dbReference type="Pfam" id="PF03129">
    <property type="entry name" value="HGTP_anticodon"/>
    <property type="match status" value="1"/>
</dbReference>
<evidence type="ECO:0000256" key="9">
    <source>
        <dbReference type="HAMAP-Rule" id="MF_00127"/>
    </source>
</evidence>
<dbReference type="InterPro" id="IPR004516">
    <property type="entry name" value="HisRS/HisZ"/>
</dbReference>
<keyword evidence="5 9" id="KW-0067">ATP-binding</keyword>